<proteinExistence type="predicted"/>
<evidence type="ECO:0000313" key="2">
    <source>
        <dbReference type="WBParaSite" id="PS1159_v2.g24184.t1"/>
    </source>
</evidence>
<organism evidence="1 2">
    <name type="scientific">Panagrolaimus sp. PS1159</name>
    <dbReference type="NCBI Taxonomy" id="55785"/>
    <lineage>
        <taxon>Eukaryota</taxon>
        <taxon>Metazoa</taxon>
        <taxon>Ecdysozoa</taxon>
        <taxon>Nematoda</taxon>
        <taxon>Chromadorea</taxon>
        <taxon>Rhabditida</taxon>
        <taxon>Tylenchina</taxon>
        <taxon>Panagrolaimomorpha</taxon>
        <taxon>Panagrolaimoidea</taxon>
        <taxon>Panagrolaimidae</taxon>
        <taxon>Panagrolaimus</taxon>
    </lineage>
</organism>
<dbReference type="Proteomes" id="UP000887580">
    <property type="component" value="Unplaced"/>
</dbReference>
<protein>
    <submittedName>
        <fullName evidence="2">Uncharacterized protein</fullName>
    </submittedName>
</protein>
<sequence length="261" mass="29211">MKFVFAVLFALFFAQTEAVCPDTNLLHCTDTFVNYVGYPITHNAVWKDYMTFINFTDNLFTQNIGDPTGLVTICNALEQLKGCLSQYDCFSPFAFLQRQSSAVDAFIFSGLFQEYNFRCGAGLYTILRENFPCVQRVVAGHSNQLNVCLTTYIANLQHDMQNACTHVGNYMTCVSAIFNQSACGFAGSTDHWWACESAYQLTQPGFPSCKVSCANGGPTGLKAFMAENTKVENGKFWLKPHPVFKNIDGKWKLTENDWVAD</sequence>
<name>A0AC35G5V0_9BILA</name>
<accession>A0AC35G5V0</accession>
<evidence type="ECO:0000313" key="1">
    <source>
        <dbReference type="Proteomes" id="UP000887580"/>
    </source>
</evidence>
<reference evidence="2" key="1">
    <citation type="submission" date="2022-11" db="UniProtKB">
        <authorList>
            <consortium name="WormBaseParasite"/>
        </authorList>
    </citation>
    <scope>IDENTIFICATION</scope>
</reference>
<dbReference type="WBParaSite" id="PS1159_v2.g24184.t1">
    <property type="protein sequence ID" value="PS1159_v2.g24184.t1"/>
    <property type="gene ID" value="PS1159_v2.g24184"/>
</dbReference>